<protein>
    <submittedName>
        <fullName evidence="4">BON domain-containing protein</fullName>
    </submittedName>
</protein>
<feature type="domain" description="BON" evidence="3">
    <location>
        <begin position="55"/>
        <end position="122"/>
    </location>
</feature>
<dbReference type="EMBL" id="JAZIBG010000059">
    <property type="protein sequence ID" value="MEF7617579.1"/>
    <property type="molecule type" value="Genomic_DNA"/>
</dbReference>
<feature type="chain" id="PRO_5043903342" evidence="2">
    <location>
        <begin position="30"/>
        <end position="215"/>
    </location>
</feature>
<keyword evidence="5" id="KW-1185">Reference proteome</keyword>
<evidence type="ECO:0000313" key="5">
    <source>
        <dbReference type="Proteomes" id="UP001336250"/>
    </source>
</evidence>
<dbReference type="PROSITE" id="PS50914">
    <property type="entry name" value="BON"/>
    <property type="match status" value="2"/>
</dbReference>
<organism evidence="4 5">
    <name type="scientific">Aquincola agrisoli</name>
    <dbReference type="NCBI Taxonomy" id="3119538"/>
    <lineage>
        <taxon>Bacteria</taxon>
        <taxon>Pseudomonadati</taxon>
        <taxon>Pseudomonadota</taxon>
        <taxon>Betaproteobacteria</taxon>
        <taxon>Burkholderiales</taxon>
        <taxon>Sphaerotilaceae</taxon>
        <taxon>Aquincola</taxon>
    </lineage>
</organism>
<dbReference type="Gene3D" id="3.40.1520.20">
    <property type="match status" value="1"/>
</dbReference>
<name>A0AAW9QPT7_9BURK</name>
<evidence type="ECO:0000256" key="1">
    <source>
        <dbReference type="ARBA" id="ARBA00022729"/>
    </source>
</evidence>
<evidence type="ECO:0000313" key="4">
    <source>
        <dbReference type="EMBL" id="MEF7617579.1"/>
    </source>
</evidence>
<proteinExistence type="predicted"/>
<comment type="caution">
    <text evidence="4">The sequence shown here is derived from an EMBL/GenBank/DDBJ whole genome shotgun (WGS) entry which is preliminary data.</text>
</comment>
<keyword evidence="1 2" id="KW-0732">Signal</keyword>
<dbReference type="AlphaFoldDB" id="A0AAW9QPT7"/>
<dbReference type="PANTHER" id="PTHR34606">
    <property type="entry name" value="BON DOMAIN-CONTAINING PROTEIN"/>
    <property type="match status" value="1"/>
</dbReference>
<dbReference type="InterPro" id="IPR007055">
    <property type="entry name" value="BON_dom"/>
</dbReference>
<dbReference type="InterPro" id="IPR051686">
    <property type="entry name" value="Lipoprotein_DolP"/>
</dbReference>
<dbReference type="PROSITE" id="PS51257">
    <property type="entry name" value="PROKAR_LIPOPROTEIN"/>
    <property type="match status" value="1"/>
</dbReference>
<dbReference type="RefSeq" id="WP_332293340.1">
    <property type="nucleotide sequence ID" value="NZ_JAZIBG010000059.1"/>
</dbReference>
<dbReference type="PANTHER" id="PTHR34606:SF4">
    <property type="entry name" value="OUTER MEMBRANE LIPOPROTEIN DOLP"/>
    <property type="match status" value="1"/>
</dbReference>
<dbReference type="Pfam" id="PF04972">
    <property type="entry name" value="BON"/>
    <property type="match status" value="2"/>
</dbReference>
<evidence type="ECO:0000259" key="3">
    <source>
        <dbReference type="PROSITE" id="PS50914"/>
    </source>
</evidence>
<gene>
    <name evidence="4" type="ORF">V4F39_26960</name>
</gene>
<feature type="domain" description="BON" evidence="3">
    <location>
        <begin position="131"/>
        <end position="198"/>
    </location>
</feature>
<evidence type="ECO:0000256" key="2">
    <source>
        <dbReference type="SAM" id="SignalP"/>
    </source>
</evidence>
<dbReference type="SMART" id="SM00749">
    <property type="entry name" value="BON"/>
    <property type="match status" value="2"/>
</dbReference>
<sequence length="215" mass="22473">MNDFKPTPRRSAALLVSLLAASAALSACAPLLIGGAAVGSALVVTDRRTTGTQVDDQSIELKAANRVSQAIGDRGHVNATSYNRVVLLTGEVPDEAARLKVEQAVAGVENVKSVVNELAVMGNSSLTARSNDALLTSKVKATLVDAKDVQANAIKVVSERGTVYLMGRVTEREAGRASDLTRSVGGVQKVVRVFEVITEAELANVTPSPVVEKKP</sequence>
<dbReference type="Proteomes" id="UP001336250">
    <property type="component" value="Unassembled WGS sequence"/>
</dbReference>
<feature type="signal peptide" evidence="2">
    <location>
        <begin position="1"/>
        <end position="29"/>
    </location>
</feature>
<dbReference type="InterPro" id="IPR014004">
    <property type="entry name" value="Transpt-assoc_nodulatn_dom_bac"/>
</dbReference>
<reference evidence="4 5" key="1">
    <citation type="submission" date="2024-02" db="EMBL/GenBank/DDBJ databases">
        <title>Genome sequence of Aquincola sp. MAHUQ-54.</title>
        <authorList>
            <person name="Huq M.A."/>
        </authorList>
    </citation>
    <scope>NUCLEOTIDE SEQUENCE [LARGE SCALE GENOMIC DNA]</scope>
    <source>
        <strain evidence="4 5">MAHUQ-54</strain>
    </source>
</reference>
<accession>A0AAW9QPT7</accession>